<accession>A0A918ZRN5</accession>
<dbReference type="RefSeq" id="WP_229925735.1">
    <property type="nucleotide sequence ID" value="NZ_BNBT01000051.1"/>
</dbReference>
<evidence type="ECO:0000313" key="1">
    <source>
        <dbReference type="EMBL" id="GHE64611.1"/>
    </source>
</evidence>
<dbReference type="EMBL" id="BNBT01000051">
    <property type="protein sequence ID" value="GHE64611.1"/>
    <property type="molecule type" value="Genomic_DNA"/>
</dbReference>
<comment type="caution">
    <text evidence="1">The sequence shown here is derived from an EMBL/GenBank/DDBJ whole genome shotgun (WGS) entry which is preliminary data.</text>
</comment>
<dbReference type="Proteomes" id="UP000608024">
    <property type="component" value="Unassembled WGS sequence"/>
</dbReference>
<name>A0A918ZRN5_9ACTN</name>
<dbReference type="AlphaFoldDB" id="A0A918ZRN5"/>
<reference evidence="1" key="2">
    <citation type="submission" date="2020-09" db="EMBL/GenBank/DDBJ databases">
        <authorList>
            <person name="Sun Q."/>
            <person name="Ohkuma M."/>
        </authorList>
    </citation>
    <scope>NUCLEOTIDE SEQUENCE</scope>
    <source>
        <strain evidence="1">JCM 4784</strain>
    </source>
</reference>
<proteinExistence type="predicted"/>
<reference evidence="1" key="1">
    <citation type="journal article" date="2014" name="Int. J. Syst. Evol. Microbiol.">
        <title>Complete genome sequence of Corynebacterium casei LMG S-19264T (=DSM 44701T), isolated from a smear-ripened cheese.</title>
        <authorList>
            <consortium name="US DOE Joint Genome Institute (JGI-PGF)"/>
            <person name="Walter F."/>
            <person name="Albersmeier A."/>
            <person name="Kalinowski J."/>
            <person name="Ruckert C."/>
        </authorList>
    </citation>
    <scope>NUCLEOTIDE SEQUENCE</scope>
    <source>
        <strain evidence="1">JCM 4784</strain>
    </source>
</reference>
<sequence length="132" mass="14340">MRTPVDGEVFVHYSQICVESDPDGDGADLEGAFAGQSAGLCGAGIPGALWLSTGLHTGDVPFRVEVHDQAPPLDDAWEDVVEVSFRPVSAHTVLMQWAGEDTWELGLRQVDYRVRYCARGMDEGDKARYADG</sequence>
<organism evidence="1 2">
    <name type="scientific">Streptomyces longispororuber</name>
    <dbReference type="NCBI Taxonomy" id="68230"/>
    <lineage>
        <taxon>Bacteria</taxon>
        <taxon>Bacillati</taxon>
        <taxon>Actinomycetota</taxon>
        <taxon>Actinomycetes</taxon>
        <taxon>Kitasatosporales</taxon>
        <taxon>Streptomycetaceae</taxon>
        <taxon>Streptomyces</taxon>
    </lineage>
</organism>
<gene>
    <name evidence="1" type="ORF">GCM10018785_36970</name>
</gene>
<keyword evidence="2" id="KW-1185">Reference proteome</keyword>
<evidence type="ECO:0000313" key="2">
    <source>
        <dbReference type="Proteomes" id="UP000608024"/>
    </source>
</evidence>
<protein>
    <submittedName>
        <fullName evidence="1">Uncharacterized protein</fullName>
    </submittedName>
</protein>